<dbReference type="GO" id="GO:0008168">
    <property type="term" value="F:methyltransferase activity"/>
    <property type="evidence" value="ECO:0007669"/>
    <property type="project" value="UniProtKB-KW"/>
</dbReference>
<evidence type="ECO:0000313" key="4">
    <source>
        <dbReference type="Proteomes" id="UP000703590"/>
    </source>
</evidence>
<proteinExistence type="predicted"/>
<dbReference type="GO" id="GO:0032259">
    <property type="term" value="P:methylation"/>
    <property type="evidence" value="ECO:0007669"/>
    <property type="project" value="UniProtKB-KW"/>
</dbReference>
<evidence type="ECO:0000256" key="2">
    <source>
        <dbReference type="ARBA" id="ARBA00022679"/>
    </source>
</evidence>
<dbReference type="Pfam" id="PF02636">
    <property type="entry name" value="Methyltransf_28"/>
    <property type="match status" value="1"/>
</dbReference>
<keyword evidence="1 3" id="KW-0489">Methyltransferase</keyword>
<organism evidence="3 4">
    <name type="scientific">Sulfurospirillum tamanense</name>
    <dbReference type="NCBI Taxonomy" id="2813362"/>
    <lineage>
        <taxon>Bacteria</taxon>
        <taxon>Pseudomonadati</taxon>
        <taxon>Campylobacterota</taxon>
        <taxon>Epsilonproteobacteria</taxon>
        <taxon>Campylobacterales</taxon>
        <taxon>Sulfurospirillaceae</taxon>
        <taxon>Sulfurospirillum</taxon>
    </lineage>
</organism>
<dbReference type="EMBL" id="JAFHKK010000032">
    <property type="protein sequence ID" value="MBN2965328.1"/>
    <property type="molecule type" value="Genomic_DNA"/>
</dbReference>
<evidence type="ECO:0000256" key="1">
    <source>
        <dbReference type="ARBA" id="ARBA00022603"/>
    </source>
</evidence>
<dbReference type="InterPro" id="IPR003788">
    <property type="entry name" value="NDUFAF7"/>
</dbReference>
<dbReference type="InterPro" id="IPR038375">
    <property type="entry name" value="NDUFAF7_sf"/>
</dbReference>
<protein>
    <submittedName>
        <fullName evidence="3">SAM-dependent methyltransferase</fullName>
    </submittedName>
</protein>
<dbReference type="SUPFAM" id="SSF53335">
    <property type="entry name" value="S-adenosyl-L-methionine-dependent methyltransferases"/>
    <property type="match status" value="1"/>
</dbReference>
<keyword evidence="2" id="KW-0808">Transferase</keyword>
<gene>
    <name evidence="3" type="ORF">JWV37_11095</name>
</gene>
<dbReference type="PANTHER" id="PTHR12049:SF7">
    <property type="entry name" value="PROTEIN ARGININE METHYLTRANSFERASE NDUFAF7, MITOCHONDRIAL"/>
    <property type="match status" value="1"/>
</dbReference>
<reference evidence="3" key="2">
    <citation type="submission" date="2021-02" db="EMBL/GenBank/DDBJ databases">
        <authorList>
            <person name="Merkel A.Y."/>
        </authorList>
    </citation>
    <scope>NUCLEOTIDE SEQUENCE</scope>
    <source>
        <strain evidence="3">T05b</strain>
    </source>
</reference>
<dbReference type="Proteomes" id="UP000703590">
    <property type="component" value="Unassembled WGS sequence"/>
</dbReference>
<name>A0ABS2WUJ3_9BACT</name>
<accession>A0ABS2WUJ3</accession>
<sequence>MKFSQYMHAWLYGPQGYYKTTDVGKKGDFYTSVSTSMFFGGTLGKLVVERVRSGAFSPEAHIVEIGAHQGHMMADMIQFIYSLEPSLVKTLRFTIIEPLESLRLVQEKTLKEAFGEAVHVNILPSLEAFICKEALVFANELFDAFSCEVVMEDTMLHIENHVPVFVPMEPALREKARLLGVEKGEITCGLEAFALALRASCEKCECIAFDYGEVLPRNDISLRVYQNHQSTPFFELTCKAGPKEYLAEYFAKADLTYDVHFGHVQQAMEAAGFTHQETKTQASALVAFGLMELLEMLQQNVDEATYRAELEKAKQLILPAFLGERFKMIRFTK</sequence>
<dbReference type="InterPro" id="IPR029063">
    <property type="entry name" value="SAM-dependent_MTases_sf"/>
</dbReference>
<dbReference type="Gene3D" id="3.40.50.12710">
    <property type="match status" value="1"/>
</dbReference>
<reference evidence="3" key="1">
    <citation type="submission" date="2021-02" db="EMBL/GenBank/DDBJ databases">
        <title>Sulfurospirillum tamanensis sp. nov.</title>
        <authorList>
            <person name="Frolova A."/>
            <person name="Merkel A."/>
            <person name="Slobodkin A."/>
        </authorList>
    </citation>
    <scope>NUCLEOTIDE SEQUENCE</scope>
    <source>
        <strain evidence="3">T05b</strain>
    </source>
</reference>
<evidence type="ECO:0000313" key="3">
    <source>
        <dbReference type="EMBL" id="MBN2965328.1"/>
    </source>
</evidence>
<dbReference type="PANTHER" id="PTHR12049">
    <property type="entry name" value="PROTEIN ARGININE METHYLTRANSFERASE NDUFAF7, MITOCHONDRIAL"/>
    <property type="match status" value="1"/>
</dbReference>
<keyword evidence="4" id="KW-1185">Reference proteome</keyword>
<comment type="caution">
    <text evidence="3">The sequence shown here is derived from an EMBL/GenBank/DDBJ whole genome shotgun (WGS) entry which is preliminary data.</text>
</comment>
<dbReference type="RefSeq" id="WP_205459888.1">
    <property type="nucleotide sequence ID" value="NZ_JAFHKK010000032.1"/>
</dbReference>